<dbReference type="InterPro" id="IPR003594">
    <property type="entry name" value="HATPase_dom"/>
</dbReference>
<dbReference type="Gene3D" id="3.30.450.270">
    <property type="match status" value="1"/>
</dbReference>
<dbReference type="SMART" id="SM00388">
    <property type="entry name" value="HisKA"/>
    <property type="match status" value="1"/>
</dbReference>
<evidence type="ECO:0000256" key="2">
    <source>
        <dbReference type="ARBA" id="ARBA00006402"/>
    </source>
</evidence>
<dbReference type="Pfam" id="PF02518">
    <property type="entry name" value="HATPase_c"/>
    <property type="match status" value="1"/>
</dbReference>
<proteinExistence type="inferred from homology"/>
<keyword evidence="5" id="KW-0597">Phosphoprotein</keyword>
<evidence type="ECO:0000256" key="7">
    <source>
        <dbReference type="ARBA" id="ARBA00022679"/>
    </source>
</evidence>
<dbReference type="RefSeq" id="WP_148918078.1">
    <property type="nucleotide sequence ID" value="NZ_VTAV01000002.1"/>
</dbReference>
<dbReference type="InterPro" id="IPR013515">
    <property type="entry name" value="Phytochrome_cen-reg"/>
</dbReference>
<comment type="catalytic activity">
    <reaction evidence="1">
        <text>ATP + protein L-histidine = ADP + protein N-phospho-L-histidine.</text>
        <dbReference type="EC" id="2.7.13.3"/>
    </reaction>
</comment>
<dbReference type="GO" id="GO:0009584">
    <property type="term" value="P:detection of visible light"/>
    <property type="evidence" value="ECO:0007669"/>
    <property type="project" value="InterPro"/>
</dbReference>
<evidence type="ECO:0000313" key="15">
    <source>
        <dbReference type="Proteomes" id="UP000322362"/>
    </source>
</evidence>
<dbReference type="InterPro" id="IPR043150">
    <property type="entry name" value="Phytochrome_PHY_sf"/>
</dbReference>
<dbReference type="SMART" id="SM00387">
    <property type="entry name" value="HATPase_c"/>
    <property type="match status" value="1"/>
</dbReference>
<dbReference type="InterPro" id="IPR035965">
    <property type="entry name" value="PAS-like_dom_sf"/>
</dbReference>
<dbReference type="GO" id="GO:0006355">
    <property type="term" value="P:regulation of DNA-templated transcription"/>
    <property type="evidence" value="ECO:0007669"/>
    <property type="project" value="InterPro"/>
</dbReference>
<keyword evidence="8" id="KW-0418">Kinase</keyword>
<dbReference type="CDD" id="cd00082">
    <property type="entry name" value="HisKA"/>
    <property type="match status" value="1"/>
</dbReference>
<keyword evidence="4" id="KW-0600">Photoreceptor protein</keyword>
<evidence type="ECO:0000259" key="13">
    <source>
        <dbReference type="PROSITE" id="PS50109"/>
    </source>
</evidence>
<keyword evidence="9" id="KW-0157">Chromophore</keyword>
<dbReference type="SUPFAM" id="SSF55785">
    <property type="entry name" value="PYP-like sensor domain (PAS domain)"/>
    <property type="match status" value="1"/>
</dbReference>
<dbReference type="InterPro" id="IPR016132">
    <property type="entry name" value="Phyto_chromo_attachment"/>
</dbReference>
<dbReference type="Gene3D" id="3.30.565.10">
    <property type="entry name" value="Histidine kinase-like ATPase, C-terminal domain"/>
    <property type="match status" value="1"/>
</dbReference>
<organism evidence="14 15">
    <name type="scientific">Sphingobacterium phlebotomi</name>
    <dbReference type="NCBI Taxonomy" id="2605433"/>
    <lineage>
        <taxon>Bacteria</taxon>
        <taxon>Pseudomonadati</taxon>
        <taxon>Bacteroidota</taxon>
        <taxon>Sphingobacteriia</taxon>
        <taxon>Sphingobacteriales</taxon>
        <taxon>Sphingobacteriaceae</taxon>
        <taxon>Sphingobacterium</taxon>
    </lineage>
</organism>
<evidence type="ECO:0000256" key="3">
    <source>
        <dbReference type="ARBA" id="ARBA00012438"/>
    </source>
</evidence>
<dbReference type="InterPro" id="IPR029016">
    <property type="entry name" value="GAF-like_dom_sf"/>
</dbReference>
<dbReference type="PANTHER" id="PTHR42878">
    <property type="entry name" value="TWO-COMPONENT HISTIDINE KINASE"/>
    <property type="match status" value="1"/>
</dbReference>
<dbReference type="InterPro" id="IPR003018">
    <property type="entry name" value="GAF"/>
</dbReference>
<dbReference type="InterPro" id="IPR013654">
    <property type="entry name" value="PAS_2"/>
</dbReference>
<dbReference type="Pfam" id="PF00360">
    <property type="entry name" value="PHY"/>
    <property type="match status" value="1"/>
</dbReference>
<feature type="domain" description="Histidine kinase" evidence="13">
    <location>
        <begin position="513"/>
        <end position="727"/>
    </location>
</feature>
<reference evidence="14 15" key="1">
    <citation type="submission" date="2019-08" db="EMBL/GenBank/DDBJ databases">
        <title>Phlebobacter frassis gen. nov. sp. nov., a new member of family Sphingobacteriaceae isolated from sand fly rearing media.</title>
        <authorList>
            <person name="Kakumanu M.L."/>
            <person name="Marayati B.F."/>
            <person name="Wada-Katsumata A."/>
            <person name="Wasserberg G."/>
            <person name="Schal C."/>
            <person name="Apperson C.S."/>
            <person name="Ponnusamy L."/>
        </authorList>
    </citation>
    <scope>NUCLEOTIDE SEQUENCE [LARGE SCALE GENOMIC DNA]</scope>
    <source>
        <strain evidence="14 15">SSI9</strain>
    </source>
</reference>
<dbReference type="PRINTS" id="PR00344">
    <property type="entry name" value="BCTRLSENSOR"/>
</dbReference>
<keyword evidence="15" id="KW-1185">Reference proteome</keyword>
<dbReference type="Gene3D" id="1.10.287.130">
    <property type="match status" value="1"/>
</dbReference>
<feature type="domain" description="Phytochrome chromophore attachment site" evidence="12">
    <location>
        <begin position="134"/>
        <end position="288"/>
    </location>
</feature>
<dbReference type="GO" id="GO:0007234">
    <property type="term" value="P:osmosensory signaling via phosphorelay pathway"/>
    <property type="evidence" value="ECO:0007669"/>
    <property type="project" value="TreeGrafter"/>
</dbReference>
<dbReference type="EC" id="2.7.13.3" evidence="3"/>
<evidence type="ECO:0000256" key="9">
    <source>
        <dbReference type="ARBA" id="ARBA00022991"/>
    </source>
</evidence>
<dbReference type="GO" id="GO:0000155">
    <property type="term" value="F:phosphorelay sensor kinase activity"/>
    <property type="evidence" value="ECO:0007669"/>
    <property type="project" value="InterPro"/>
</dbReference>
<dbReference type="AlphaFoldDB" id="A0A5D4H8Z9"/>
<sequence>MQHIDCHEERIHLCGKIQFFGYLFVFDKNEECIAASENVQERWLCSAQEFIGRSITDILDFLLPKYSIRFQHFRPEIADLIFNRFVEKVALDEQDYYVSIYRYGEKLYLEIEQSNGFNLKQTKLYYYAKHLEREDSDVWKSLTQLIKEIIQFDRVMIYRFKEDKSGQVIAESIRDNLDSLLGYRYPEFDIPQQARALYKEFLARHTADTESAVSPLIQSTEEEIDLTPCSVRALSPIHLQYLRNAKIQASASFSIIVEGELWGLVACQNVLPRHVDLAQRHACIFLTQYAVNYYLAVCRKQESQYIALTSQLEAELKERLWLSNDLLATFSKFAHQLIHKLTADGMWIGNGEEQLSFGEVPAAQHITVIRHLLEQQQEHVFATHNCVYLENTQNEEQLFPGVIKVDLIPNSSWTLLFFRKEHLIEEVWAGKPEKIIQYDPVSNQKFPSPRTSFEAWKKINQGASIRWEQREIQFIERIVILVQQVMAKRAGEIQRLNEELVNANNTLETYSYTLTHDLKNPLSAIRLSAQMIQMKSDLSGEFLKRCSTNILDAVQLMSEMMEKIHEEFASSSSVILKPYLIDPTAHILSIVETAKQEHDVHHLQFELGKIYPVLAERTLLFQLFLNLIGNAIKYSGKEQQPYVKVYSQIDPTHISYFIEDNGIGMDLKDDSDIYEIFRRMPNSTGYEGSGVGLSIVKRIVTRLNARITVESELGKGTLFRVDFVRHQ</sequence>
<accession>A0A5D4H8Z9</accession>
<dbReference type="Gene3D" id="3.30.450.20">
    <property type="entry name" value="PAS domain"/>
    <property type="match status" value="1"/>
</dbReference>
<dbReference type="InterPro" id="IPR036097">
    <property type="entry name" value="HisK_dim/P_sf"/>
</dbReference>
<dbReference type="InterPro" id="IPR036890">
    <property type="entry name" value="HATPase_C_sf"/>
</dbReference>
<keyword evidence="11" id="KW-0175">Coiled coil</keyword>
<protein>
    <recommendedName>
        <fullName evidence="3">histidine kinase</fullName>
        <ecNumber evidence="3">2.7.13.3</ecNumber>
    </recommendedName>
</protein>
<keyword evidence="10" id="KW-0675">Receptor</keyword>
<dbReference type="PROSITE" id="PS50109">
    <property type="entry name" value="HIS_KIN"/>
    <property type="match status" value="1"/>
</dbReference>
<dbReference type="Pfam" id="PF08446">
    <property type="entry name" value="PAS_2"/>
    <property type="match status" value="1"/>
</dbReference>
<evidence type="ECO:0000256" key="5">
    <source>
        <dbReference type="ARBA" id="ARBA00022553"/>
    </source>
</evidence>
<dbReference type="GO" id="GO:0009881">
    <property type="term" value="F:photoreceptor activity"/>
    <property type="evidence" value="ECO:0007669"/>
    <property type="project" value="UniProtKB-KW"/>
</dbReference>
<dbReference type="GO" id="GO:0000156">
    <property type="term" value="F:phosphorelay response regulator activity"/>
    <property type="evidence" value="ECO:0007669"/>
    <property type="project" value="TreeGrafter"/>
</dbReference>
<dbReference type="PANTHER" id="PTHR42878:SF15">
    <property type="entry name" value="BACTERIOPHYTOCHROME"/>
    <property type="match status" value="1"/>
</dbReference>
<dbReference type="SUPFAM" id="SSF47384">
    <property type="entry name" value="Homodimeric domain of signal transducing histidine kinase"/>
    <property type="match status" value="1"/>
</dbReference>
<evidence type="ECO:0000256" key="4">
    <source>
        <dbReference type="ARBA" id="ARBA00022543"/>
    </source>
</evidence>
<dbReference type="InterPro" id="IPR003661">
    <property type="entry name" value="HisK_dim/P_dom"/>
</dbReference>
<comment type="caution">
    <text evidence="14">The sequence shown here is derived from an EMBL/GenBank/DDBJ whole genome shotgun (WGS) entry which is preliminary data.</text>
</comment>
<evidence type="ECO:0000256" key="8">
    <source>
        <dbReference type="ARBA" id="ARBA00022777"/>
    </source>
</evidence>
<name>A0A5D4H8Z9_9SPHI</name>
<dbReference type="SUPFAM" id="SSF55874">
    <property type="entry name" value="ATPase domain of HSP90 chaperone/DNA topoisomerase II/histidine kinase"/>
    <property type="match status" value="1"/>
</dbReference>
<comment type="similarity">
    <text evidence="2">In the N-terminal section; belongs to the phytochrome family.</text>
</comment>
<evidence type="ECO:0000256" key="10">
    <source>
        <dbReference type="ARBA" id="ARBA00023170"/>
    </source>
</evidence>
<dbReference type="InterPro" id="IPR004358">
    <property type="entry name" value="Sig_transdc_His_kin-like_C"/>
</dbReference>
<feature type="coiled-coil region" evidence="11">
    <location>
        <begin position="486"/>
        <end position="513"/>
    </location>
</feature>
<evidence type="ECO:0000256" key="1">
    <source>
        <dbReference type="ARBA" id="ARBA00000085"/>
    </source>
</evidence>
<dbReference type="Pfam" id="PF00512">
    <property type="entry name" value="HisKA"/>
    <property type="match status" value="1"/>
</dbReference>
<dbReference type="PROSITE" id="PS50046">
    <property type="entry name" value="PHYTOCHROME_2"/>
    <property type="match status" value="1"/>
</dbReference>
<dbReference type="Proteomes" id="UP000322362">
    <property type="component" value="Unassembled WGS sequence"/>
</dbReference>
<dbReference type="Pfam" id="PF01590">
    <property type="entry name" value="GAF"/>
    <property type="match status" value="1"/>
</dbReference>
<evidence type="ECO:0000313" key="14">
    <source>
        <dbReference type="EMBL" id="TYR37631.1"/>
    </source>
</evidence>
<evidence type="ECO:0000259" key="12">
    <source>
        <dbReference type="PROSITE" id="PS50046"/>
    </source>
</evidence>
<dbReference type="SUPFAM" id="SSF55781">
    <property type="entry name" value="GAF domain-like"/>
    <property type="match status" value="2"/>
</dbReference>
<dbReference type="GO" id="GO:0030295">
    <property type="term" value="F:protein kinase activator activity"/>
    <property type="evidence" value="ECO:0007669"/>
    <property type="project" value="TreeGrafter"/>
</dbReference>
<evidence type="ECO:0000256" key="11">
    <source>
        <dbReference type="SAM" id="Coils"/>
    </source>
</evidence>
<dbReference type="InterPro" id="IPR050351">
    <property type="entry name" value="BphY/WalK/GraS-like"/>
</dbReference>
<dbReference type="InterPro" id="IPR005467">
    <property type="entry name" value="His_kinase_dom"/>
</dbReference>
<keyword evidence="7" id="KW-0808">Transferase</keyword>
<keyword evidence="6" id="KW-0716">Sensory transduction</keyword>
<dbReference type="EMBL" id="VTAV01000002">
    <property type="protein sequence ID" value="TYR37631.1"/>
    <property type="molecule type" value="Genomic_DNA"/>
</dbReference>
<gene>
    <name evidence="14" type="ORF">FXV77_04825</name>
</gene>
<dbReference type="Gene3D" id="3.30.450.40">
    <property type="match status" value="1"/>
</dbReference>
<evidence type="ECO:0000256" key="6">
    <source>
        <dbReference type="ARBA" id="ARBA00022606"/>
    </source>
</evidence>